<dbReference type="Proteomes" id="UP000193334">
    <property type="component" value="Chromosome"/>
</dbReference>
<dbReference type="EMBL" id="CP021023">
    <property type="protein sequence ID" value="ARN56861.1"/>
    <property type="molecule type" value="Genomic_DNA"/>
</dbReference>
<dbReference type="STRING" id="1941349.STSP1_01253"/>
<keyword evidence="2" id="KW-1185">Reference proteome</keyword>
<proteinExistence type="predicted"/>
<name>A0A1W6LM73_9BACT</name>
<evidence type="ECO:0000313" key="2">
    <source>
        <dbReference type="Proteomes" id="UP000193334"/>
    </source>
</evidence>
<dbReference type="KEGG" id="pbp:STSP1_01253"/>
<accession>A0A1W6LM73</accession>
<organism evidence="1 2">
    <name type="scientific">Sedimentisphaera salicampi</name>
    <dbReference type="NCBI Taxonomy" id="1941349"/>
    <lineage>
        <taxon>Bacteria</taxon>
        <taxon>Pseudomonadati</taxon>
        <taxon>Planctomycetota</taxon>
        <taxon>Phycisphaerae</taxon>
        <taxon>Sedimentisphaerales</taxon>
        <taxon>Sedimentisphaeraceae</taxon>
        <taxon>Sedimentisphaera</taxon>
    </lineage>
</organism>
<evidence type="ECO:0000313" key="1">
    <source>
        <dbReference type="EMBL" id="ARN56861.1"/>
    </source>
</evidence>
<dbReference type="AlphaFoldDB" id="A0A1W6LM73"/>
<protein>
    <submittedName>
        <fullName evidence="1">Uncharacterized protein</fullName>
    </submittedName>
</protein>
<gene>
    <name evidence="1" type="ORF">STSP1_01253</name>
</gene>
<reference evidence="2" key="1">
    <citation type="submission" date="2017-04" db="EMBL/GenBank/DDBJ databases">
        <title>Comparative genomics and description of representatives of a novel lineage of planctomycetes thriving in anoxic sediments.</title>
        <authorList>
            <person name="Spring S."/>
            <person name="Bunk B."/>
            <person name="Sproer C."/>
        </authorList>
    </citation>
    <scope>NUCLEOTIDE SEQUENCE [LARGE SCALE GENOMIC DNA]</scope>
    <source>
        <strain evidence="2">ST-PulAB-D4</strain>
    </source>
</reference>
<sequence length="53" mass="6342">MVSFGVCKIGEICYKGAFYFKIIILRREYMERIEIKEAIADLEARILKVRDWL</sequence>